<evidence type="ECO:0000313" key="1">
    <source>
        <dbReference type="EMBL" id="MCW1923536.1"/>
    </source>
</evidence>
<dbReference type="RefSeq" id="WP_264487645.1">
    <property type="nucleotide sequence ID" value="NZ_JAPDDT010000005.1"/>
</dbReference>
<keyword evidence="2" id="KW-1185">Reference proteome</keyword>
<dbReference type="Proteomes" id="UP001320876">
    <property type="component" value="Unassembled WGS sequence"/>
</dbReference>
<protein>
    <recommendedName>
        <fullName evidence="3">NAD(P)-dependent oxidoreductase</fullName>
    </recommendedName>
</protein>
<sequence>MTALIGHSGFVGRNLLARRSYDSVYRSSDIDSIRGCEFEHVVCAGIQAMKWWANLHPEEDSAGIERLLGALSEVRAERFTLISTIDVYPSPRGVDEDTAIETTGHHAYGLHRLRAEQRIAEMFPRLLVLRLPGLFGPGLKKNVIYDLIHGNNLHQVHPGGVFQYYDLRRLAGDIDQAWGLGLDMLNVSSGPLGTAEIRDHFFPGKELAGTGPAPAGYDMRSKHAAAWGGDGAYLYSKSQVLSDLGDWLATETSTAR</sequence>
<name>A0ABT3GJ75_9BACT</name>
<dbReference type="Gene3D" id="3.40.50.720">
    <property type="entry name" value="NAD(P)-binding Rossmann-like Domain"/>
    <property type="match status" value="1"/>
</dbReference>
<organism evidence="1 2">
    <name type="scientific">Luteolibacter arcticus</name>
    <dbReference type="NCBI Taxonomy" id="1581411"/>
    <lineage>
        <taxon>Bacteria</taxon>
        <taxon>Pseudomonadati</taxon>
        <taxon>Verrucomicrobiota</taxon>
        <taxon>Verrucomicrobiia</taxon>
        <taxon>Verrucomicrobiales</taxon>
        <taxon>Verrucomicrobiaceae</taxon>
        <taxon>Luteolibacter</taxon>
    </lineage>
</organism>
<gene>
    <name evidence="1" type="ORF">OKA05_13310</name>
</gene>
<reference evidence="1 2" key="1">
    <citation type="submission" date="2022-10" db="EMBL/GenBank/DDBJ databases">
        <title>Luteolibacter arcticus strain CCTCC AB 2014275, whole genome shotgun sequencing project.</title>
        <authorList>
            <person name="Zhao G."/>
            <person name="Shen L."/>
        </authorList>
    </citation>
    <scope>NUCLEOTIDE SEQUENCE [LARGE SCALE GENOMIC DNA]</scope>
    <source>
        <strain evidence="1 2">CCTCC AB 2014275</strain>
    </source>
</reference>
<evidence type="ECO:0000313" key="2">
    <source>
        <dbReference type="Proteomes" id="UP001320876"/>
    </source>
</evidence>
<comment type="caution">
    <text evidence="1">The sequence shown here is derived from an EMBL/GenBank/DDBJ whole genome shotgun (WGS) entry which is preliminary data.</text>
</comment>
<dbReference type="InterPro" id="IPR036291">
    <property type="entry name" value="NAD(P)-bd_dom_sf"/>
</dbReference>
<proteinExistence type="predicted"/>
<dbReference type="EMBL" id="JAPDDT010000005">
    <property type="protein sequence ID" value="MCW1923536.1"/>
    <property type="molecule type" value="Genomic_DNA"/>
</dbReference>
<dbReference type="SUPFAM" id="SSF51735">
    <property type="entry name" value="NAD(P)-binding Rossmann-fold domains"/>
    <property type="match status" value="1"/>
</dbReference>
<accession>A0ABT3GJ75</accession>
<evidence type="ECO:0008006" key="3">
    <source>
        <dbReference type="Google" id="ProtNLM"/>
    </source>
</evidence>